<proteinExistence type="predicted"/>
<sequence length="200" mass="22339">MGFWPRDVCKLMEPVNEEEEEQVRKAAKKAQAKEYGFEQDSDDDDDDDAAQQPGMGGNEATTAAWAAAVARIQAFSLHYEDEWRLMSSHEMPSGRVSLKNFDLTRHIPVSISCSLQHANACSLLESKLSSSDFESFKLVVLVSISLFELEPSESKSASKPHPKTQLCIPHFQPIQLKFQNSNSVSLSEFETICALIQDNL</sequence>
<dbReference type="EMBL" id="JAUHHV010000011">
    <property type="protein sequence ID" value="KAK1408166.1"/>
    <property type="molecule type" value="Genomic_DNA"/>
</dbReference>
<keyword evidence="3" id="KW-1185">Reference proteome</keyword>
<evidence type="ECO:0000256" key="1">
    <source>
        <dbReference type="SAM" id="MobiDB-lite"/>
    </source>
</evidence>
<dbReference type="Proteomes" id="UP001229421">
    <property type="component" value="Unassembled WGS sequence"/>
</dbReference>
<accession>A0AAD8NHG2</accession>
<evidence type="ECO:0000313" key="3">
    <source>
        <dbReference type="Proteomes" id="UP001229421"/>
    </source>
</evidence>
<organism evidence="2 3">
    <name type="scientific">Tagetes erecta</name>
    <name type="common">African marigold</name>
    <dbReference type="NCBI Taxonomy" id="13708"/>
    <lineage>
        <taxon>Eukaryota</taxon>
        <taxon>Viridiplantae</taxon>
        <taxon>Streptophyta</taxon>
        <taxon>Embryophyta</taxon>
        <taxon>Tracheophyta</taxon>
        <taxon>Spermatophyta</taxon>
        <taxon>Magnoliopsida</taxon>
        <taxon>eudicotyledons</taxon>
        <taxon>Gunneridae</taxon>
        <taxon>Pentapetalae</taxon>
        <taxon>asterids</taxon>
        <taxon>campanulids</taxon>
        <taxon>Asterales</taxon>
        <taxon>Asteraceae</taxon>
        <taxon>Asteroideae</taxon>
        <taxon>Heliantheae alliance</taxon>
        <taxon>Tageteae</taxon>
        <taxon>Tagetes</taxon>
    </lineage>
</organism>
<evidence type="ECO:0000313" key="2">
    <source>
        <dbReference type="EMBL" id="KAK1408166.1"/>
    </source>
</evidence>
<feature type="region of interest" description="Disordered" evidence="1">
    <location>
        <begin position="16"/>
        <end position="60"/>
    </location>
</feature>
<feature type="compositionally biased region" description="Acidic residues" evidence="1">
    <location>
        <begin position="37"/>
        <end position="49"/>
    </location>
</feature>
<dbReference type="AlphaFoldDB" id="A0AAD8NHG2"/>
<reference evidence="2" key="1">
    <citation type="journal article" date="2023" name="bioRxiv">
        <title>Improved chromosome-level genome assembly for marigold (Tagetes erecta).</title>
        <authorList>
            <person name="Jiang F."/>
            <person name="Yuan L."/>
            <person name="Wang S."/>
            <person name="Wang H."/>
            <person name="Xu D."/>
            <person name="Wang A."/>
            <person name="Fan W."/>
        </authorList>
    </citation>
    <scope>NUCLEOTIDE SEQUENCE</scope>
    <source>
        <strain evidence="2">WSJ</strain>
        <tissue evidence="2">Leaf</tissue>
    </source>
</reference>
<protein>
    <submittedName>
        <fullName evidence="2">Uncharacterized protein</fullName>
    </submittedName>
</protein>
<comment type="caution">
    <text evidence="2">The sequence shown here is derived from an EMBL/GenBank/DDBJ whole genome shotgun (WGS) entry which is preliminary data.</text>
</comment>
<name>A0AAD8NHG2_TARER</name>
<gene>
    <name evidence="2" type="ORF">QVD17_39801</name>
</gene>